<keyword evidence="1" id="KW-0812">Transmembrane</keyword>
<comment type="caution">
    <text evidence="3">The sequence shown here is derived from an EMBL/GenBank/DDBJ whole genome shotgun (WGS) entry which is preliminary data.</text>
</comment>
<dbReference type="Proteomes" id="UP000289200">
    <property type="component" value="Unassembled WGS sequence"/>
</dbReference>
<dbReference type="OrthoDB" id="7914375at2"/>
<evidence type="ECO:0000313" key="4">
    <source>
        <dbReference type="Proteomes" id="UP000289200"/>
    </source>
</evidence>
<evidence type="ECO:0000256" key="1">
    <source>
        <dbReference type="SAM" id="Phobius"/>
    </source>
</evidence>
<keyword evidence="4" id="KW-1185">Reference proteome</keyword>
<keyword evidence="1" id="KW-0472">Membrane</keyword>
<evidence type="ECO:0000313" key="3">
    <source>
        <dbReference type="EMBL" id="VCU10160.1"/>
    </source>
</evidence>
<feature type="transmembrane region" description="Helical" evidence="1">
    <location>
        <begin position="38"/>
        <end position="61"/>
    </location>
</feature>
<evidence type="ECO:0000259" key="2">
    <source>
        <dbReference type="Pfam" id="PF07331"/>
    </source>
</evidence>
<dbReference type="EMBL" id="UWOC01000162">
    <property type="protein sequence ID" value="VCU10160.1"/>
    <property type="molecule type" value="Genomic_DNA"/>
</dbReference>
<feature type="transmembrane region" description="Helical" evidence="1">
    <location>
        <begin position="128"/>
        <end position="148"/>
    </location>
</feature>
<protein>
    <recommendedName>
        <fullName evidence="2">DUF1468 domain-containing protein</fullName>
    </recommendedName>
</protein>
<reference evidence="4" key="1">
    <citation type="submission" date="2018-10" db="EMBL/GenBank/DDBJ databases">
        <authorList>
            <person name="Peiro R."/>
            <person name="Begona"/>
            <person name="Cbmso G."/>
            <person name="Lopez M."/>
            <person name="Gonzalez S."/>
            <person name="Sacristan E."/>
            <person name="Castillo E."/>
        </authorList>
    </citation>
    <scope>NUCLEOTIDE SEQUENCE [LARGE SCALE GENOMIC DNA]</scope>
</reference>
<proteinExistence type="predicted"/>
<dbReference type="InterPro" id="IPR009936">
    <property type="entry name" value="DUF1468"/>
</dbReference>
<organism evidence="3 4">
    <name type="scientific">Rhodoplanes serenus</name>
    <dbReference type="NCBI Taxonomy" id="200615"/>
    <lineage>
        <taxon>Bacteria</taxon>
        <taxon>Pseudomonadati</taxon>
        <taxon>Pseudomonadota</taxon>
        <taxon>Alphaproteobacteria</taxon>
        <taxon>Hyphomicrobiales</taxon>
        <taxon>Nitrobacteraceae</taxon>
        <taxon>Rhodoplanes</taxon>
    </lineage>
</organism>
<dbReference type="RefSeq" id="WP_129610106.1">
    <property type="nucleotide sequence ID" value="NZ_UWOC01000162.1"/>
</dbReference>
<keyword evidence="1" id="KW-1133">Transmembrane helix</keyword>
<feature type="domain" description="DUF1468" evidence="2">
    <location>
        <begin position="12"/>
        <end position="153"/>
    </location>
</feature>
<gene>
    <name evidence="3" type="ORF">RHODGE_RHODGE_03346</name>
</gene>
<name>A0A3S4FB68_9BRAD</name>
<dbReference type="Pfam" id="PF07331">
    <property type="entry name" value="TctB"/>
    <property type="match status" value="1"/>
</dbReference>
<sequence length="158" mass="16152">MSARPVLSRALVGGVMFLAVGVLALVLSSDLSPGTLRVVGPGALPMAVGLGLVLLSVVLIVKAIREPDAWVTSEDDAPEPWGRLRVAAVVALIVAYIAALPHAGFLLASFVLMSALFAIGAKKPLSPMPLVAGALASGTAWALFVLILDVRLPKGLLG</sequence>
<accession>A0A3S4FB68</accession>
<dbReference type="AlphaFoldDB" id="A0A3S4FB68"/>